<organism evidence="2 3">
    <name type="scientific">Portunus trituberculatus</name>
    <name type="common">Swimming crab</name>
    <name type="synonym">Neptunus trituberculatus</name>
    <dbReference type="NCBI Taxonomy" id="210409"/>
    <lineage>
        <taxon>Eukaryota</taxon>
        <taxon>Metazoa</taxon>
        <taxon>Ecdysozoa</taxon>
        <taxon>Arthropoda</taxon>
        <taxon>Crustacea</taxon>
        <taxon>Multicrustacea</taxon>
        <taxon>Malacostraca</taxon>
        <taxon>Eumalacostraca</taxon>
        <taxon>Eucarida</taxon>
        <taxon>Decapoda</taxon>
        <taxon>Pleocyemata</taxon>
        <taxon>Brachyura</taxon>
        <taxon>Eubrachyura</taxon>
        <taxon>Portunoidea</taxon>
        <taxon>Portunidae</taxon>
        <taxon>Portuninae</taxon>
        <taxon>Portunus</taxon>
    </lineage>
</organism>
<comment type="caution">
    <text evidence="2">The sequence shown here is derived from an EMBL/GenBank/DDBJ whole genome shotgun (WGS) entry which is preliminary data.</text>
</comment>
<dbReference type="AlphaFoldDB" id="A0A5B7FA29"/>
<protein>
    <recommendedName>
        <fullName evidence="4">Secreted protein</fullName>
    </recommendedName>
</protein>
<proteinExistence type="predicted"/>
<feature type="chain" id="PRO_5023020561" description="Secreted protein" evidence="1">
    <location>
        <begin position="19"/>
        <end position="69"/>
    </location>
</feature>
<reference evidence="2 3" key="1">
    <citation type="submission" date="2019-05" db="EMBL/GenBank/DDBJ databases">
        <title>Another draft genome of Portunus trituberculatus and its Hox gene families provides insights of decapod evolution.</title>
        <authorList>
            <person name="Jeong J.-H."/>
            <person name="Song I."/>
            <person name="Kim S."/>
            <person name="Choi T."/>
            <person name="Kim D."/>
            <person name="Ryu S."/>
            <person name="Kim W."/>
        </authorList>
    </citation>
    <scope>NUCLEOTIDE SEQUENCE [LARGE SCALE GENOMIC DNA]</scope>
    <source>
        <tissue evidence="2">Muscle</tissue>
    </source>
</reference>
<dbReference type="EMBL" id="VSRR010005330">
    <property type="protein sequence ID" value="MPC42156.1"/>
    <property type="molecule type" value="Genomic_DNA"/>
</dbReference>
<keyword evidence="3" id="KW-1185">Reference proteome</keyword>
<evidence type="ECO:0000313" key="3">
    <source>
        <dbReference type="Proteomes" id="UP000324222"/>
    </source>
</evidence>
<accession>A0A5B7FA29</accession>
<keyword evidence="1" id="KW-0732">Signal</keyword>
<evidence type="ECO:0000313" key="2">
    <source>
        <dbReference type="EMBL" id="MPC42156.1"/>
    </source>
</evidence>
<gene>
    <name evidence="2" type="ORF">E2C01_035769</name>
</gene>
<evidence type="ECO:0000256" key="1">
    <source>
        <dbReference type="SAM" id="SignalP"/>
    </source>
</evidence>
<sequence>MWLIVRVCAILGSVVVEGSALMQAIDSCVLGAVRDEDHKMEIHALSLALREEEPVGNPLAAVVFLEVLH</sequence>
<feature type="signal peptide" evidence="1">
    <location>
        <begin position="1"/>
        <end position="18"/>
    </location>
</feature>
<dbReference type="Proteomes" id="UP000324222">
    <property type="component" value="Unassembled WGS sequence"/>
</dbReference>
<evidence type="ECO:0008006" key="4">
    <source>
        <dbReference type="Google" id="ProtNLM"/>
    </source>
</evidence>
<name>A0A5B7FA29_PORTR</name>